<accession>A0AA88Y9X9</accession>
<name>A0AA88Y9X9_PINIB</name>
<feature type="transmembrane region" description="Helical" evidence="5">
    <location>
        <begin position="375"/>
        <end position="396"/>
    </location>
</feature>
<feature type="transmembrane region" description="Helical" evidence="5">
    <location>
        <begin position="435"/>
        <end position="456"/>
    </location>
</feature>
<keyword evidence="8" id="KW-1185">Reference proteome</keyword>
<feature type="transmembrane region" description="Helical" evidence="5">
    <location>
        <begin position="146"/>
        <end position="167"/>
    </location>
</feature>
<keyword evidence="4 5" id="KW-0472">Membrane</keyword>
<evidence type="ECO:0000259" key="6">
    <source>
        <dbReference type="PROSITE" id="PS50850"/>
    </source>
</evidence>
<organism evidence="7 8">
    <name type="scientific">Pinctada imbricata</name>
    <name type="common">Atlantic pearl-oyster</name>
    <name type="synonym">Pinctada martensii</name>
    <dbReference type="NCBI Taxonomy" id="66713"/>
    <lineage>
        <taxon>Eukaryota</taxon>
        <taxon>Metazoa</taxon>
        <taxon>Spiralia</taxon>
        <taxon>Lophotrochozoa</taxon>
        <taxon>Mollusca</taxon>
        <taxon>Bivalvia</taxon>
        <taxon>Autobranchia</taxon>
        <taxon>Pteriomorphia</taxon>
        <taxon>Pterioida</taxon>
        <taxon>Pterioidea</taxon>
        <taxon>Pteriidae</taxon>
        <taxon>Pinctada</taxon>
    </lineage>
</organism>
<dbReference type="InterPro" id="IPR005828">
    <property type="entry name" value="MFS_sugar_transport-like"/>
</dbReference>
<evidence type="ECO:0000256" key="4">
    <source>
        <dbReference type="ARBA" id="ARBA00023136"/>
    </source>
</evidence>
<feature type="domain" description="Major facilitator superfamily (MFS) profile" evidence="6">
    <location>
        <begin position="105"/>
        <end position="525"/>
    </location>
</feature>
<comment type="subcellular location">
    <subcellularLocation>
        <location evidence="1">Membrane</location>
        <topology evidence="1">Multi-pass membrane protein</topology>
    </subcellularLocation>
</comment>
<keyword evidence="3 5" id="KW-1133">Transmembrane helix</keyword>
<feature type="transmembrane region" description="Helical" evidence="5">
    <location>
        <begin position="203"/>
        <end position="223"/>
    </location>
</feature>
<dbReference type="EMBL" id="VSWD01000007">
    <property type="protein sequence ID" value="KAK3098125.1"/>
    <property type="molecule type" value="Genomic_DNA"/>
</dbReference>
<proteinExistence type="predicted"/>
<feature type="transmembrane region" description="Helical" evidence="5">
    <location>
        <begin position="265"/>
        <end position="283"/>
    </location>
</feature>
<dbReference type="GO" id="GO:0016020">
    <property type="term" value="C:membrane"/>
    <property type="evidence" value="ECO:0007669"/>
    <property type="project" value="UniProtKB-SubCell"/>
</dbReference>
<sequence>MDKTERKGNVDKKSIKSMDDLFEYIGNFGTYQKRFYFLVILPAGICAMPTLSTVFMLADRLKRCKIPSLPNDTYASQGSWHDALINRNIPLSSDSNKTYDDCNMLMYSNTTGNMTSSTSSCSSWVYDDSVFQNTMPSEFDIVCDKVVYQSTASMVYMSGMFLGTLLFGSIGDIFGRKPALCLAITTQFSANVGIIFAPNYITFVVLRFFAGVGNVGVFAQAFIAGIEYVGKPKRVLAGSVIEVYWCAGELVLAGIAYFLPNWRHIQIAITCLIATTLSFWIIMPESIRWLFSTGRDKQANEQLQRVAKVNKVSLPDNIKVEIEESSSSILKPLKQLLKHPTMILRTGILSFSWFVCNIGYYGLTLNSGRIGGNIYVNYTVSVLMEVAAYLSCWFLVGRIGRRASFCSTMLLGGVSCLCSIFTVEYASDDLSWTTIMLSSIGKFGVSAAFAIIYIFTPECYPTSLRSSTCAVCHFVGKIGAVVSPYIADLALLVDSDMKVALPLIVFGAAMIASGILAFALPETLGKNLPETIQEAAYMKKKNKDRGESYELPEKYTPIKEKF</sequence>
<evidence type="ECO:0000256" key="3">
    <source>
        <dbReference type="ARBA" id="ARBA00022989"/>
    </source>
</evidence>
<dbReference type="Gene3D" id="1.20.1250.20">
    <property type="entry name" value="MFS general substrate transporter like domains"/>
    <property type="match status" value="1"/>
</dbReference>
<feature type="transmembrane region" description="Helical" evidence="5">
    <location>
        <begin position="235"/>
        <end position="259"/>
    </location>
</feature>
<dbReference type="AlphaFoldDB" id="A0AA88Y9X9"/>
<dbReference type="Pfam" id="PF00083">
    <property type="entry name" value="Sugar_tr"/>
    <property type="match status" value="1"/>
</dbReference>
<feature type="transmembrane region" description="Helical" evidence="5">
    <location>
        <begin position="403"/>
        <end position="423"/>
    </location>
</feature>
<evidence type="ECO:0000313" key="8">
    <source>
        <dbReference type="Proteomes" id="UP001186944"/>
    </source>
</evidence>
<keyword evidence="2 5" id="KW-0812">Transmembrane</keyword>
<feature type="transmembrane region" description="Helical" evidence="5">
    <location>
        <begin position="35"/>
        <end position="58"/>
    </location>
</feature>
<evidence type="ECO:0000256" key="2">
    <source>
        <dbReference type="ARBA" id="ARBA00022692"/>
    </source>
</evidence>
<evidence type="ECO:0000256" key="5">
    <source>
        <dbReference type="SAM" id="Phobius"/>
    </source>
</evidence>
<dbReference type="PROSITE" id="PS50850">
    <property type="entry name" value="MFS"/>
    <property type="match status" value="1"/>
</dbReference>
<evidence type="ECO:0000313" key="7">
    <source>
        <dbReference type="EMBL" id="KAK3098125.1"/>
    </source>
</evidence>
<protein>
    <recommendedName>
        <fullName evidence="6">Major facilitator superfamily (MFS) profile domain-containing protein</fullName>
    </recommendedName>
</protein>
<dbReference type="PANTHER" id="PTHR24064">
    <property type="entry name" value="SOLUTE CARRIER FAMILY 22 MEMBER"/>
    <property type="match status" value="1"/>
</dbReference>
<dbReference type="SUPFAM" id="SSF103473">
    <property type="entry name" value="MFS general substrate transporter"/>
    <property type="match status" value="1"/>
</dbReference>
<feature type="transmembrane region" description="Helical" evidence="5">
    <location>
        <begin position="342"/>
        <end position="363"/>
    </location>
</feature>
<gene>
    <name evidence="7" type="ORF">FSP39_016360</name>
</gene>
<dbReference type="Proteomes" id="UP001186944">
    <property type="component" value="Unassembled WGS sequence"/>
</dbReference>
<dbReference type="CDD" id="cd17317">
    <property type="entry name" value="MFS_SLC22"/>
    <property type="match status" value="1"/>
</dbReference>
<evidence type="ECO:0000256" key="1">
    <source>
        <dbReference type="ARBA" id="ARBA00004141"/>
    </source>
</evidence>
<feature type="transmembrane region" description="Helical" evidence="5">
    <location>
        <begin position="499"/>
        <end position="520"/>
    </location>
</feature>
<dbReference type="InterPro" id="IPR036259">
    <property type="entry name" value="MFS_trans_sf"/>
</dbReference>
<feature type="transmembrane region" description="Helical" evidence="5">
    <location>
        <begin position="179"/>
        <end position="197"/>
    </location>
</feature>
<dbReference type="InterPro" id="IPR020846">
    <property type="entry name" value="MFS_dom"/>
</dbReference>
<reference evidence="7" key="1">
    <citation type="submission" date="2019-08" db="EMBL/GenBank/DDBJ databases">
        <title>The improved chromosome-level genome for the pearl oyster Pinctada fucata martensii using PacBio sequencing and Hi-C.</title>
        <authorList>
            <person name="Zheng Z."/>
        </authorList>
    </citation>
    <scope>NUCLEOTIDE SEQUENCE</scope>
    <source>
        <strain evidence="7">ZZ-2019</strain>
        <tissue evidence="7">Adductor muscle</tissue>
    </source>
</reference>
<comment type="caution">
    <text evidence="7">The sequence shown here is derived from an EMBL/GenBank/DDBJ whole genome shotgun (WGS) entry which is preliminary data.</text>
</comment>
<dbReference type="GO" id="GO:0022857">
    <property type="term" value="F:transmembrane transporter activity"/>
    <property type="evidence" value="ECO:0007669"/>
    <property type="project" value="InterPro"/>
</dbReference>
<feature type="transmembrane region" description="Helical" evidence="5">
    <location>
        <begin position="468"/>
        <end position="487"/>
    </location>
</feature>